<name>A0A382I0U7_9ZZZZ</name>
<dbReference type="AlphaFoldDB" id="A0A382I0U7"/>
<feature type="non-terminal residue" evidence="1">
    <location>
        <position position="25"/>
    </location>
</feature>
<proteinExistence type="predicted"/>
<gene>
    <name evidence="1" type="ORF">METZ01_LOCUS245327</name>
</gene>
<sequence length="25" mass="3063">MDDKLEKALDFSNYRQTLYNQQQTL</sequence>
<dbReference type="EMBL" id="UINC01064124">
    <property type="protein sequence ID" value="SVB92473.1"/>
    <property type="molecule type" value="Genomic_DNA"/>
</dbReference>
<protein>
    <submittedName>
        <fullName evidence="1">Uncharacterized protein</fullName>
    </submittedName>
</protein>
<organism evidence="1">
    <name type="scientific">marine metagenome</name>
    <dbReference type="NCBI Taxonomy" id="408172"/>
    <lineage>
        <taxon>unclassified sequences</taxon>
        <taxon>metagenomes</taxon>
        <taxon>ecological metagenomes</taxon>
    </lineage>
</organism>
<feature type="non-terminal residue" evidence="1">
    <location>
        <position position="1"/>
    </location>
</feature>
<evidence type="ECO:0000313" key="1">
    <source>
        <dbReference type="EMBL" id="SVB92473.1"/>
    </source>
</evidence>
<accession>A0A382I0U7</accession>
<reference evidence="1" key="1">
    <citation type="submission" date="2018-05" db="EMBL/GenBank/DDBJ databases">
        <authorList>
            <person name="Lanie J.A."/>
            <person name="Ng W.-L."/>
            <person name="Kazmierczak K.M."/>
            <person name="Andrzejewski T.M."/>
            <person name="Davidsen T.M."/>
            <person name="Wayne K.J."/>
            <person name="Tettelin H."/>
            <person name="Glass J.I."/>
            <person name="Rusch D."/>
            <person name="Podicherti R."/>
            <person name="Tsui H.-C.T."/>
            <person name="Winkler M.E."/>
        </authorList>
    </citation>
    <scope>NUCLEOTIDE SEQUENCE</scope>
</reference>